<dbReference type="OrthoDB" id="1158011at2759"/>
<proteinExistence type="predicted"/>
<evidence type="ECO:0000256" key="1">
    <source>
        <dbReference type="SAM" id="MobiDB-lite"/>
    </source>
</evidence>
<name>A0A550BRJ5_9AGAR</name>
<keyword evidence="3" id="KW-1185">Reference proteome</keyword>
<feature type="region of interest" description="Disordered" evidence="1">
    <location>
        <begin position="1"/>
        <end position="24"/>
    </location>
</feature>
<evidence type="ECO:0000313" key="2">
    <source>
        <dbReference type="EMBL" id="TRM55164.1"/>
    </source>
</evidence>
<dbReference type="AlphaFoldDB" id="A0A550BRJ5"/>
<comment type="caution">
    <text evidence="2">The sequence shown here is derived from an EMBL/GenBank/DDBJ whole genome shotgun (WGS) entry which is preliminary data.</text>
</comment>
<protein>
    <submittedName>
        <fullName evidence="2">Uncharacterized protein</fullName>
    </submittedName>
</protein>
<reference evidence="2 3" key="1">
    <citation type="journal article" date="2019" name="New Phytol.">
        <title>Comparative genomics reveals unique wood-decay strategies and fruiting body development in the Schizophyllaceae.</title>
        <authorList>
            <person name="Almasi E."/>
            <person name="Sahu N."/>
            <person name="Krizsan K."/>
            <person name="Balint B."/>
            <person name="Kovacs G.M."/>
            <person name="Kiss B."/>
            <person name="Cseklye J."/>
            <person name="Drula E."/>
            <person name="Henrissat B."/>
            <person name="Nagy I."/>
            <person name="Chovatia M."/>
            <person name="Adam C."/>
            <person name="LaButti K."/>
            <person name="Lipzen A."/>
            <person name="Riley R."/>
            <person name="Grigoriev I.V."/>
            <person name="Nagy L.G."/>
        </authorList>
    </citation>
    <scope>NUCLEOTIDE SEQUENCE [LARGE SCALE GENOMIC DNA]</scope>
    <source>
        <strain evidence="2 3">NL-1724</strain>
    </source>
</reference>
<dbReference type="STRING" id="97359.A0A550BRJ5"/>
<accession>A0A550BRJ5</accession>
<dbReference type="Proteomes" id="UP000320762">
    <property type="component" value="Unassembled WGS sequence"/>
</dbReference>
<feature type="compositionally biased region" description="Polar residues" evidence="1">
    <location>
        <begin position="1"/>
        <end position="15"/>
    </location>
</feature>
<organism evidence="2 3">
    <name type="scientific">Schizophyllum amplum</name>
    <dbReference type="NCBI Taxonomy" id="97359"/>
    <lineage>
        <taxon>Eukaryota</taxon>
        <taxon>Fungi</taxon>
        <taxon>Dikarya</taxon>
        <taxon>Basidiomycota</taxon>
        <taxon>Agaricomycotina</taxon>
        <taxon>Agaricomycetes</taxon>
        <taxon>Agaricomycetidae</taxon>
        <taxon>Agaricales</taxon>
        <taxon>Schizophyllaceae</taxon>
        <taxon>Schizophyllum</taxon>
    </lineage>
</organism>
<dbReference type="EMBL" id="VDMD01000276">
    <property type="protein sequence ID" value="TRM55164.1"/>
    <property type="molecule type" value="Genomic_DNA"/>
</dbReference>
<gene>
    <name evidence="2" type="ORF">BD626DRAFT_531945</name>
</gene>
<sequence length="119" mass="13581">MLSDEITTGSVNSSPAHKRGFAAQSHTWNIQQPRFREAFSEYATSQMRDLPNMGEKERGRRTGRKTCAGERYRLCSGHGRKSPSSRRKWLSGGAVLWEKWRWGVLIVLAIMVSRISMPK</sequence>
<evidence type="ECO:0000313" key="3">
    <source>
        <dbReference type="Proteomes" id="UP000320762"/>
    </source>
</evidence>